<dbReference type="AlphaFoldDB" id="A0A8D2PP10"/>
<protein>
    <submittedName>
        <fullName evidence="2">Uncharacterized protein</fullName>
    </submittedName>
</protein>
<evidence type="ECO:0000313" key="3">
    <source>
        <dbReference type="Proteomes" id="UP000694401"/>
    </source>
</evidence>
<accession>A0A8D2PP10</accession>
<feature type="compositionally biased region" description="Polar residues" evidence="1">
    <location>
        <begin position="70"/>
        <end position="83"/>
    </location>
</feature>
<organism evidence="2 3">
    <name type="scientific">Zosterops lateralis melanops</name>
    <dbReference type="NCBI Taxonomy" id="1220523"/>
    <lineage>
        <taxon>Eukaryota</taxon>
        <taxon>Metazoa</taxon>
        <taxon>Chordata</taxon>
        <taxon>Craniata</taxon>
        <taxon>Vertebrata</taxon>
        <taxon>Euteleostomi</taxon>
        <taxon>Archelosauria</taxon>
        <taxon>Archosauria</taxon>
        <taxon>Dinosauria</taxon>
        <taxon>Saurischia</taxon>
        <taxon>Theropoda</taxon>
        <taxon>Coelurosauria</taxon>
        <taxon>Aves</taxon>
        <taxon>Neognathae</taxon>
        <taxon>Neoaves</taxon>
        <taxon>Telluraves</taxon>
        <taxon>Australaves</taxon>
        <taxon>Passeriformes</taxon>
        <taxon>Sylvioidea</taxon>
        <taxon>Zosteropidae</taxon>
        <taxon>Zosterops</taxon>
    </lineage>
</organism>
<reference evidence="2" key="1">
    <citation type="submission" date="2025-08" db="UniProtKB">
        <authorList>
            <consortium name="Ensembl"/>
        </authorList>
    </citation>
    <scope>IDENTIFICATION</scope>
</reference>
<sequence length="93" mass="10229">FVVLGYFCFVLFVWGFLLWGDSRTSRSPKQPGLGGPNPRTCSCSPHPENPQNPGSFQMVSLSTCPGGHRSQGTQGTPRDTHSLTHQRSRATQR</sequence>
<evidence type="ECO:0000313" key="2">
    <source>
        <dbReference type="Ensembl" id="ENSZLMP00000015296.1"/>
    </source>
</evidence>
<keyword evidence="3" id="KW-1185">Reference proteome</keyword>
<dbReference type="Proteomes" id="UP000694401">
    <property type="component" value="Unassembled WGS sequence"/>
</dbReference>
<proteinExistence type="predicted"/>
<dbReference type="Ensembl" id="ENSZLMT00000015716.1">
    <property type="protein sequence ID" value="ENSZLMP00000015296.1"/>
    <property type="gene ID" value="ENSZLMG00000010641.1"/>
</dbReference>
<feature type="compositionally biased region" description="Polar residues" evidence="1">
    <location>
        <begin position="39"/>
        <end position="63"/>
    </location>
</feature>
<name>A0A8D2PP10_ZOSLA</name>
<feature type="region of interest" description="Disordered" evidence="1">
    <location>
        <begin position="25"/>
        <end position="93"/>
    </location>
</feature>
<feature type="compositionally biased region" description="Basic residues" evidence="1">
    <location>
        <begin position="84"/>
        <end position="93"/>
    </location>
</feature>
<reference evidence="2" key="2">
    <citation type="submission" date="2025-09" db="UniProtKB">
        <authorList>
            <consortium name="Ensembl"/>
        </authorList>
    </citation>
    <scope>IDENTIFICATION</scope>
</reference>
<evidence type="ECO:0000256" key="1">
    <source>
        <dbReference type="SAM" id="MobiDB-lite"/>
    </source>
</evidence>